<evidence type="ECO:0000256" key="1">
    <source>
        <dbReference type="ARBA" id="ARBA00005964"/>
    </source>
</evidence>
<dbReference type="Proteomes" id="UP001451303">
    <property type="component" value="Unassembled WGS sequence"/>
</dbReference>
<dbReference type="InterPro" id="IPR050309">
    <property type="entry name" value="Type-B_Carboxylest/Lipase"/>
</dbReference>
<keyword evidence="2 3" id="KW-0378">Hydrolase</keyword>
<proteinExistence type="inferred from homology"/>
<gene>
    <name evidence="6" type="ORF">QR685DRAFT_593774</name>
</gene>
<evidence type="ECO:0000313" key="6">
    <source>
        <dbReference type="EMBL" id="KAL0475125.1"/>
    </source>
</evidence>
<feature type="domain" description="Carboxylesterase type B" evidence="5">
    <location>
        <begin position="37"/>
        <end position="341"/>
    </location>
</feature>
<keyword evidence="7" id="KW-1185">Reference proteome</keyword>
<name>A0ABR3DR40_NEUIN</name>
<evidence type="ECO:0000259" key="5">
    <source>
        <dbReference type="Pfam" id="PF00135"/>
    </source>
</evidence>
<dbReference type="Gene3D" id="3.40.50.1820">
    <property type="entry name" value="alpha/beta hydrolase"/>
    <property type="match status" value="1"/>
</dbReference>
<organism evidence="6 7">
    <name type="scientific">Neurospora intermedia</name>
    <dbReference type="NCBI Taxonomy" id="5142"/>
    <lineage>
        <taxon>Eukaryota</taxon>
        <taxon>Fungi</taxon>
        <taxon>Dikarya</taxon>
        <taxon>Ascomycota</taxon>
        <taxon>Pezizomycotina</taxon>
        <taxon>Sordariomycetes</taxon>
        <taxon>Sordariomycetidae</taxon>
        <taxon>Sordariales</taxon>
        <taxon>Sordariaceae</taxon>
        <taxon>Neurospora</taxon>
    </lineage>
</organism>
<accession>A0ABR3DR40</accession>
<evidence type="ECO:0000313" key="7">
    <source>
        <dbReference type="Proteomes" id="UP001451303"/>
    </source>
</evidence>
<evidence type="ECO:0000256" key="4">
    <source>
        <dbReference type="SAM" id="MobiDB-lite"/>
    </source>
</evidence>
<dbReference type="PANTHER" id="PTHR11559">
    <property type="entry name" value="CARBOXYLESTERASE"/>
    <property type="match status" value="1"/>
</dbReference>
<reference evidence="6 7" key="1">
    <citation type="submission" date="2023-09" db="EMBL/GenBank/DDBJ databases">
        <title>Multi-omics analysis of a traditional fermented food reveals byproduct-associated fungal strains for waste-to-food upcycling.</title>
        <authorList>
            <consortium name="Lawrence Berkeley National Laboratory"/>
            <person name="Rekdal V.M."/>
            <person name="Villalobos-Escobedo J.M."/>
            <person name="Rodriguez-Valeron N."/>
            <person name="Garcia M.O."/>
            <person name="Vasquez D.P."/>
            <person name="Damayanti I."/>
            <person name="Sorensen P.M."/>
            <person name="Baidoo E.E."/>
            <person name="De Carvalho A.C."/>
            <person name="Riley R."/>
            <person name="Lipzen A."/>
            <person name="He G."/>
            <person name="Yan M."/>
            <person name="Haridas S."/>
            <person name="Daum C."/>
            <person name="Yoshinaga Y."/>
            <person name="Ng V."/>
            <person name="Grigoriev I.V."/>
            <person name="Munk R."/>
            <person name="Nuraida L."/>
            <person name="Wijaya C.H."/>
            <person name="Morales P.-C."/>
            <person name="Keasling J.D."/>
        </authorList>
    </citation>
    <scope>NUCLEOTIDE SEQUENCE [LARGE SCALE GENOMIC DNA]</scope>
    <source>
        <strain evidence="6 7">FGSC 2613</strain>
    </source>
</reference>
<dbReference type="PROSITE" id="PS00122">
    <property type="entry name" value="CARBOXYLESTERASE_B_1"/>
    <property type="match status" value="1"/>
</dbReference>
<dbReference type="InterPro" id="IPR029058">
    <property type="entry name" value="AB_hydrolase_fold"/>
</dbReference>
<dbReference type="InterPro" id="IPR002018">
    <property type="entry name" value="CarbesteraseB"/>
</dbReference>
<evidence type="ECO:0000256" key="3">
    <source>
        <dbReference type="RuleBase" id="RU361235"/>
    </source>
</evidence>
<comment type="caution">
    <text evidence="6">The sequence shown here is derived from an EMBL/GenBank/DDBJ whole genome shotgun (WGS) entry which is preliminary data.</text>
</comment>
<protein>
    <recommendedName>
        <fullName evidence="3">Carboxylic ester hydrolase</fullName>
        <ecNumber evidence="3">3.1.1.-</ecNumber>
    </recommendedName>
</protein>
<sequence>MKDEAGKHVVALWKKIPISDGWSTAVNVTYSEYVGEELGNGVSQWLGLRYAAPPVGALRFVPPQDPLSNSEPQAANKHGNWCVRRPGNSLTSEDCLSLDVYAPTKATTKSELPVFVFIQGGGFNDNANPNLNGTGLVKASSNSIIVVTLNYRVGPYGFLTNGQQVVANNGLRDQRKALEWVQKYISQFGGNPDHVVLGGASAGAASVVYHMMADKDGNRKLFHAAAAESVSFGTVLTVQQAQYQYDNLMIRLGCARSDAAASLACLRSKTQKEIADKDRDIPYPGSSNGPIYMWSPVIDGDFVTDYPYPAFRNGNFIKNIPVIFGDDTNGGSGFAPDRISSLGDSNYQLDTLNMLYPNPNASICPRMGCWRGQAGRVYGEMRYMCPGLYLNDAFDNYNDQYSKGTSSWAYRWNVEDRDQMASGLGVPHVVELNALFGPTNMWYTGQVPQSYFPGGLNAAAVQVMQSYWISFIRTFDPNTLRCCGGVEWKPWKSGDEASAQHQRLLFGTGGKTAMEVIPFDEGLGLRCKIIDGLTVPRFTQHSDGDCPSAVQTERRPRPCRFPRVAGNVSTSKNRNASTFT</sequence>
<comment type="similarity">
    <text evidence="1 3">Belongs to the type-B carboxylesterase/lipase family.</text>
</comment>
<dbReference type="InterPro" id="IPR019826">
    <property type="entry name" value="Carboxylesterase_B_AS"/>
</dbReference>
<dbReference type="EC" id="3.1.1.-" evidence="3"/>
<dbReference type="Pfam" id="PF00135">
    <property type="entry name" value="COesterase"/>
    <property type="match status" value="1"/>
</dbReference>
<dbReference type="SUPFAM" id="SSF53474">
    <property type="entry name" value="alpha/beta-Hydrolases"/>
    <property type="match status" value="1"/>
</dbReference>
<evidence type="ECO:0000256" key="2">
    <source>
        <dbReference type="ARBA" id="ARBA00022801"/>
    </source>
</evidence>
<feature type="compositionally biased region" description="Polar residues" evidence="4">
    <location>
        <begin position="567"/>
        <end position="580"/>
    </location>
</feature>
<feature type="region of interest" description="Disordered" evidence="4">
    <location>
        <begin position="559"/>
        <end position="580"/>
    </location>
</feature>
<dbReference type="EMBL" id="JAVLET010000001">
    <property type="protein sequence ID" value="KAL0475125.1"/>
    <property type="molecule type" value="Genomic_DNA"/>
</dbReference>